<name>A0AAV7MT23_PLEWA</name>
<organism evidence="1 2">
    <name type="scientific">Pleurodeles waltl</name>
    <name type="common">Iberian ribbed newt</name>
    <dbReference type="NCBI Taxonomy" id="8319"/>
    <lineage>
        <taxon>Eukaryota</taxon>
        <taxon>Metazoa</taxon>
        <taxon>Chordata</taxon>
        <taxon>Craniata</taxon>
        <taxon>Vertebrata</taxon>
        <taxon>Euteleostomi</taxon>
        <taxon>Amphibia</taxon>
        <taxon>Batrachia</taxon>
        <taxon>Caudata</taxon>
        <taxon>Salamandroidea</taxon>
        <taxon>Salamandridae</taxon>
        <taxon>Pleurodelinae</taxon>
        <taxon>Pleurodeles</taxon>
    </lineage>
</organism>
<evidence type="ECO:0000313" key="1">
    <source>
        <dbReference type="EMBL" id="KAJ1105512.1"/>
    </source>
</evidence>
<dbReference type="EMBL" id="JANPWB010000013">
    <property type="protein sequence ID" value="KAJ1105512.1"/>
    <property type="molecule type" value="Genomic_DNA"/>
</dbReference>
<accession>A0AAV7MT23</accession>
<evidence type="ECO:0000313" key="2">
    <source>
        <dbReference type="Proteomes" id="UP001066276"/>
    </source>
</evidence>
<proteinExistence type="predicted"/>
<gene>
    <name evidence="1" type="ORF">NDU88_002918</name>
</gene>
<keyword evidence="2" id="KW-1185">Reference proteome</keyword>
<dbReference type="Proteomes" id="UP001066276">
    <property type="component" value="Chromosome 9"/>
</dbReference>
<protein>
    <submittedName>
        <fullName evidence="1">Uncharacterized protein</fullName>
    </submittedName>
</protein>
<dbReference type="AlphaFoldDB" id="A0AAV7MT23"/>
<sequence>MSATCAISEERIKRPKLVCVMSEIAAVARSPPRKTLETGQRSARELVAERGEKCRIEIKTYRYVYNVNGTRKN</sequence>
<reference evidence="1" key="1">
    <citation type="journal article" date="2022" name="bioRxiv">
        <title>Sequencing and chromosome-scale assembly of the giantPleurodeles waltlgenome.</title>
        <authorList>
            <person name="Brown T."/>
            <person name="Elewa A."/>
            <person name="Iarovenko S."/>
            <person name="Subramanian E."/>
            <person name="Araus A.J."/>
            <person name="Petzold A."/>
            <person name="Susuki M."/>
            <person name="Suzuki K.-i.T."/>
            <person name="Hayashi T."/>
            <person name="Toyoda A."/>
            <person name="Oliveira C."/>
            <person name="Osipova E."/>
            <person name="Leigh N.D."/>
            <person name="Simon A."/>
            <person name="Yun M.H."/>
        </authorList>
    </citation>
    <scope>NUCLEOTIDE SEQUENCE</scope>
    <source>
        <strain evidence="1">20211129_DDA</strain>
        <tissue evidence="1">Liver</tissue>
    </source>
</reference>
<comment type="caution">
    <text evidence="1">The sequence shown here is derived from an EMBL/GenBank/DDBJ whole genome shotgun (WGS) entry which is preliminary data.</text>
</comment>